<dbReference type="Gene3D" id="2.130.10.10">
    <property type="entry name" value="YVTN repeat-like/Quinoprotein amine dehydrogenase"/>
    <property type="match status" value="1"/>
</dbReference>
<proteinExistence type="predicted"/>
<accession>A0ABN2S620</accession>
<dbReference type="InterPro" id="IPR015943">
    <property type="entry name" value="WD40/YVTN_repeat-like_dom_sf"/>
</dbReference>
<evidence type="ECO:0000313" key="2">
    <source>
        <dbReference type="Proteomes" id="UP001499854"/>
    </source>
</evidence>
<evidence type="ECO:0000313" key="1">
    <source>
        <dbReference type="EMBL" id="GAA1981088.1"/>
    </source>
</evidence>
<organism evidence="1 2">
    <name type="scientific">Catenulispora subtropica</name>
    <dbReference type="NCBI Taxonomy" id="450798"/>
    <lineage>
        <taxon>Bacteria</taxon>
        <taxon>Bacillati</taxon>
        <taxon>Actinomycetota</taxon>
        <taxon>Actinomycetes</taxon>
        <taxon>Catenulisporales</taxon>
        <taxon>Catenulisporaceae</taxon>
        <taxon>Catenulispora</taxon>
    </lineage>
</organism>
<dbReference type="Proteomes" id="UP001499854">
    <property type="component" value="Unassembled WGS sequence"/>
</dbReference>
<dbReference type="InterPro" id="IPR011044">
    <property type="entry name" value="Quino_amine_DH_bsu"/>
</dbReference>
<protein>
    <submittedName>
        <fullName evidence="1">Uncharacterized protein</fullName>
    </submittedName>
</protein>
<comment type="caution">
    <text evidence="1">The sequence shown here is derived from an EMBL/GenBank/DDBJ whole genome shotgun (WGS) entry which is preliminary data.</text>
</comment>
<keyword evidence="2" id="KW-1185">Reference proteome</keyword>
<gene>
    <name evidence="1" type="ORF">GCM10009838_47840</name>
</gene>
<sequence>MFACNEVRRINRVRLIPMVVQQVPMLAVCLQGSGRATTTSYWSEVFLFNADAGQRFQQLPILMTPHEFVASPGPGIVPGLSFVVPGELAGLPPQSQAVISANLMYPAPVYSHPVQIPPVKKVRFEEAVDLHGLGHPGVALASSNRPPLVRDEREGWRMLEGALRPHRLYAARPNILIGLGRTSGGSTAAVAWNINRPYVLHTFGGRKDVSHIAVSTSGELVAVAAPDGISVHRPTGEEVLDRLPVEDRVDGLLIDDSGSGVHVVCVSPSGIKLWEATRKAVVGDFPAVAVPADEPVLECQFAPTSGSPKVVLATSARVVMRSLG</sequence>
<dbReference type="EMBL" id="BAAAQM010000028">
    <property type="protein sequence ID" value="GAA1981088.1"/>
    <property type="molecule type" value="Genomic_DNA"/>
</dbReference>
<name>A0ABN2S620_9ACTN</name>
<dbReference type="SUPFAM" id="SSF50969">
    <property type="entry name" value="YVTN repeat-like/Quinoprotein amine dehydrogenase"/>
    <property type="match status" value="1"/>
</dbReference>
<reference evidence="1 2" key="1">
    <citation type="journal article" date="2019" name="Int. J. Syst. Evol. Microbiol.">
        <title>The Global Catalogue of Microorganisms (GCM) 10K type strain sequencing project: providing services to taxonomists for standard genome sequencing and annotation.</title>
        <authorList>
            <consortium name="The Broad Institute Genomics Platform"/>
            <consortium name="The Broad Institute Genome Sequencing Center for Infectious Disease"/>
            <person name="Wu L."/>
            <person name="Ma J."/>
        </authorList>
    </citation>
    <scope>NUCLEOTIDE SEQUENCE [LARGE SCALE GENOMIC DNA]</scope>
    <source>
        <strain evidence="1 2">JCM 16013</strain>
    </source>
</reference>